<evidence type="ECO:0000313" key="1">
    <source>
        <dbReference type="EMBL" id="MBO3736957.1"/>
    </source>
</evidence>
<accession>A0ABS3UDV8</accession>
<dbReference type="RefSeq" id="WP_208466190.1">
    <property type="nucleotide sequence ID" value="NZ_JAGFNS010000003.1"/>
</dbReference>
<dbReference type="EMBL" id="JAGFNS010000003">
    <property type="protein sequence ID" value="MBO3736957.1"/>
    <property type="molecule type" value="Genomic_DNA"/>
</dbReference>
<gene>
    <name evidence="1" type="ORF">J5X75_05445</name>
</gene>
<comment type="caution">
    <text evidence="1">The sequence shown here is derived from an EMBL/GenBank/DDBJ whole genome shotgun (WGS) entry which is preliminary data.</text>
</comment>
<name>A0ABS3UDV8_9ACTN</name>
<reference evidence="1 2" key="1">
    <citation type="submission" date="2021-03" db="EMBL/GenBank/DDBJ databases">
        <title>Actinoplanes flavus sp. nov., a novel actinomycete isolated from Coconut Palm rhizosphere soil.</title>
        <authorList>
            <person name="Luo X."/>
        </authorList>
    </citation>
    <scope>NUCLEOTIDE SEQUENCE [LARGE SCALE GENOMIC DNA]</scope>
    <source>
        <strain evidence="1 2">NEAU-H7</strain>
    </source>
</reference>
<keyword evidence="2" id="KW-1185">Reference proteome</keyword>
<proteinExistence type="predicted"/>
<evidence type="ECO:0000313" key="2">
    <source>
        <dbReference type="Proteomes" id="UP000679690"/>
    </source>
</evidence>
<organism evidence="1 2">
    <name type="scientific">Actinoplanes flavus</name>
    <dbReference type="NCBI Taxonomy" id="2820290"/>
    <lineage>
        <taxon>Bacteria</taxon>
        <taxon>Bacillati</taxon>
        <taxon>Actinomycetota</taxon>
        <taxon>Actinomycetes</taxon>
        <taxon>Micromonosporales</taxon>
        <taxon>Micromonosporaceae</taxon>
        <taxon>Actinoplanes</taxon>
    </lineage>
</organism>
<sequence>MARKSILVTGPRELPPAGPVTVWIDAGSGPGYARQVWASDLTVSELDDGQGTSAVYALTQVECDG</sequence>
<dbReference type="Proteomes" id="UP000679690">
    <property type="component" value="Unassembled WGS sequence"/>
</dbReference>
<protein>
    <submittedName>
        <fullName evidence="1">Uncharacterized protein</fullName>
    </submittedName>
</protein>